<dbReference type="PANTHER" id="PTHR42752">
    <property type="entry name" value="IMIDAZOLONEPROPIONASE"/>
    <property type="match status" value="1"/>
</dbReference>
<feature type="binding site" evidence="7">
    <location>
        <position position="315"/>
    </location>
    <ligand>
        <name>Fe(3+)</name>
        <dbReference type="ChEBI" id="CHEBI:29034"/>
    </ligand>
</feature>
<dbReference type="EMBL" id="JAJNNZ010000003">
    <property type="protein sequence ID" value="MCJ2376185.1"/>
    <property type="molecule type" value="Genomic_DNA"/>
</dbReference>
<evidence type="ECO:0000256" key="1">
    <source>
        <dbReference type="ARBA" id="ARBA00012864"/>
    </source>
</evidence>
<dbReference type="GO" id="GO:0005737">
    <property type="term" value="C:cytoplasm"/>
    <property type="evidence" value="ECO:0007669"/>
    <property type="project" value="UniProtKB-SubCell"/>
</dbReference>
<dbReference type="InterPro" id="IPR005920">
    <property type="entry name" value="HutI"/>
</dbReference>
<evidence type="ECO:0000259" key="8">
    <source>
        <dbReference type="Pfam" id="PF01979"/>
    </source>
</evidence>
<dbReference type="SUPFAM" id="SSF51556">
    <property type="entry name" value="Metallo-dependent hydrolases"/>
    <property type="match status" value="1"/>
</dbReference>
<keyword evidence="3 7" id="KW-0378">Hydrolase</keyword>
<dbReference type="Gene3D" id="3.20.20.140">
    <property type="entry name" value="Metal-dependent hydrolases"/>
    <property type="match status" value="1"/>
</dbReference>
<dbReference type="Gene3D" id="2.30.40.10">
    <property type="entry name" value="Urease, subunit C, domain 1"/>
    <property type="match status" value="1"/>
</dbReference>
<keyword evidence="4 7" id="KW-0369">Histidine metabolism</keyword>
<feature type="binding site" evidence="7">
    <location>
        <position position="315"/>
    </location>
    <ligand>
        <name>Zn(2+)</name>
        <dbReference type="ChEBI" id="CHEBI:29105"/>
    </ligand>
</feature>
<dbReference type="HAMAP" id="MF_00372">
    <property type="entry name" value="HutI"/>
    <property type="match status" value="1"/>
</dbReference>
<comment type="pathway">
    <text evidence="7">Amino-acid degradation; L-histidine degradation into L-glutamate; N-formimidoyl-L-glutamate from L-histidine: step 3/3.</text>
</comment>
<evidence type="ECO:0000256" key="6">
    <source>
        <dbReference type="ARBA" id="ARBA00023004"/>
    </source>
</evidence>
<sequence>MNLLLTNVHYTSLLAGDEGYAVSAPSTISIRDGVIDRICHQSEFNMSLEDFDTILDCQGKLITPGFIDSHTHLIFAGSRSQEFEQRLLGASYQSIILNGGGIHSTVQATRLASEEHLIELALPRLDSLIRSGCTTVEIKSGYGLSFEHEIKMLRAAKALESHRKINVHTTLLAAHTVPKEYQQRPDDYVDWICQDMIPYCAEHQLADSVDVFCESIGFNLKQSERVFQSAVKHGLSIKGHTEQLSNMGGSALAARYGALSVDHIEYLDLPGVEALSKANTVATLLPGAFYFLKETRKPPIELLRRHNVPMAIATDVNPGTSPFADLRLMMNMACTLFGLSPQEALRGVTNHAAQALGKQNVIGQVKEGNCADLAVWDMSHPSELSYQIGLNSLYCRVVNGRLDYV</sequence>
<evidence type="ECO:0000313" key="9">
    <source>
        <dbReference type="EMBL" id="MCJ2376185.1"/>
    </source>
</evidence>
<gene>
    <name evidence="7 9" type="primary">hutI</name>
    <name evidence="9" type="ORF">LNL84_04985</name>
</gene>
<protein>
    <recommendedName>
        <fullName evidence="1 7">Imidazolonepropionase</fullName>
        <ecNumber evidence="1 7">3.5.2.7</ecNumber>
    </recommendedName>
    <alternativeName>
        <fullName evidence="7">Imidazolone-5-propionate hydrolase</fullName>
    </alternativeName>
</protein>
<dbReference type="InterPro" id="IPR006680">
    <property type="entry name" value="Amidohydro-rel"/>
</dbReference>
<feature type="binding site" evidence="7">
    <location>
        <position position="70"/>
    </location>
    <ligand>
        <name>Fe(3+)</name>
        <dbReference type="ChEBI" id="CHEBI:29034"/>
    </ligand>
</feature>
<dbReference type="SUPFAM" id="SSF51338">
    <property type="entry name" value="Composite domain of metallo-dependent hydrolases"/>
    <property type="match status" value="1"/>
</dbReference>
<dbReference type="EC" id="3.5.2.7" evidence="1 7"/>
<feature type="binding site" evidence="7">
    <location>
        <position position="243"/>
    </location>
    <ligand>
        <name>4-imidazolone-5-propanoate</name>
        <dbReference type="ChEBI" id="CHEBI:77893"/>
    </ligand>
</feature>
<dbReference type="Proteomes" id="UP001139488">
    <property type="component" value="Unassembled WGS sequence"/>
</dbReference>
<comment type="cofactor">
    <cofactor evidence="7">
        <name>Zn(2+)</name>
        <dbReference type="ChEBI" id="CHEBI:29105"/>
    </cofactor>
    <cofactor evidence="7">
        <name>Fe(3+)</name>
        <dbReference type="ChEBI" id="CHEBI:29034"/>
    </cofactor>
    <text evidence="7">Binds 1 zinc or iron ion per subunit.</text>
</comment>
<comment type="function">
    <text evidence="7">Catalyzes the hydrolytic cleavage of the carbon-nitrogen bond in imidazolone-5-propanoate to yield N-formimidoyl-L-glutamate. It is the third step in the universal histidine degradation pathway.</text>
</comment>
<proteinExistence type="inferred from homology"/>
<feature type="binding site" evidence="7">
    <location>
        <position position="142"/>
    </location>
    <ligand>
        <name>N-formimidoyl-L-glutamate</name>
        <dbReference type="ChEBI" id="CHEBI:58928"/>
    </ligand>
</feature>
<evidence type="ECO:0000256" key="3">
    <source>
        <dbReference type="ARBA" id="ARBA00022801"/>
    </source>
</evidence>
<dbReference type="PANTHER" id="PTHR42752:SF1">
    <property type="entry name" value="IMIDAZOLONEPROPIONASE-RELATED"/>
    <property type="match status" value="1"/>
</dbReference>
<feature type="binding site" evidence="7">
    <location>
        <position position="79"/>
    </location>
    <ligand>
        <name>4-imidazolone-5-propanoate</name>
        <dbReference type="ChEBI" id="CHEBI:77893"/>
    </ligand>
</feature>
<feature type="binding site" evidence="7">
    <location>
        <position position="240"/>
    </location>
    <ligand>
        <name>Fe(3+)</name>
        <dbReference type="ChEBI" id="CHEBI:29034"/>
    </ligand>
</feature>
<feature type="binding site" evidence="7">
    <location>
        <position position="319"/>
    </location>
    <ligand>
        <name>N-formimidoyl-L-glutamate</name>
        <dbReference type="ChEBI" id="CHEBI:58928"/>
    </ligand>
</feature>
<comment type="caution">
    <text evidence="9">The sequence shown here is derived from an EMBL/GenBank/DDBJ whole genome shotgun (WGS) entry which is preliminary data.</text>
</comment>
<feature type="binding site" evidence="7">
    <location>
        <position position="142"/>
    </location>
    <ligand>
        <name>4-imidazolone-5-propanoate</name>
        <dbReference type="ChEBI" id="CHEBI:77893"/>
    </ligand>
</feature>
<dbReference type="GO" id="GO:0005506">
    <property type="term" value="F:iron ion binding"/>
    <property type="evidence" value="ECO:0007669"/>
    <property type="project" value="UniProtKB-UniRule"/>
</dbReference>
<keyword evidence="5 7" id="KW-0862">Zinc</keyword>
<comment type="similarity">
    <text evidence="7">Belongs to the metallo-dependent hydrolases superfamily. HutI family.</text>
</comment>
<keyword evidence="2 7" id="KW-0479">Metal-binding</keyword>
<evidence type="ECO:0000256" key="2">
    <source>
        <dbReference type="ARBA" id="ARBA00022723"/>
    </source>
</evidence>
<evidence type="ECO:0000313" key="10">
    <source>
        <dbReference type="Proteomes" id="UP001139488"/>
    </source>
</evidence>
<feature type="binding site" evidence="7">
    <location>
        <position position="70"/>
    </location>
    <ligand>
        <name>Zn(2+)</name>
        <dbReference type="ChEBI" id="CHEBI:29105"/>
    </ligand>
</feature>
<dbReference type="NCBIfam" id="TIGR01224">
    <property type="entry name" value="hutI"/>
    <property type="match status" value="1"/>
</dbReference>
<feature type="binding site" evidence="7">
    <location>
        <position position="72"/>
    </location>
    <ligand>
        <name>Fe(3+)</name>
        <dbReference type="ChEBI" id="CHEBI:29034"/>
    </ligand>
</feature>
<dbReference type="GO" id="GO:0008270">
    <property type="term" value="F:zinc ion binding"/>
    <property type="evidence" value="ECO:0007669"/>
    <property type="project" value="UniProtKB-UniRule"/>
</dbReference>
<dbReference type="GO" id="GO:0050480">
    <property type="term" value="F:imidazolonepropionase activity"/>
    <property type="evidence" value="ECO:0007669"/>
    <property type="project" value="UniProtKB-UniRule"/>
</dbReference>
<comment type="catalytic activity">
    <reaction evidence="7">
        <text>4-imidazolone-5-propanoate + H2O = N-formimidoyl-L-glutamate</text>
        <dbReference type="Rhea" id="RHEA:23660"/>
        <dbReference type="ChEBI" id="CHEBI:15377"/>
        <dbReference type="ChEBI" id="CHEBI:58928"/>
        <dbReference type="ChEBI" id="CHEBI:77893"/>
        <dbReference type="EC" id="3.5.2.7"/>
    </reaction>
</comment>
<dbReference type="RefSeq" id="WP_244355621.1">
    <property type="nucleotide sequence ID" value="NZ_JAJNNZ010000003.1"/>
</dbReference>
<dbReference type="Pfam" id="PF01979">
    <property type="entry name" value="Amidohydro_1"/>
    <property type="match status" value="1"/>
</dbReference>
<feature type="binding site" evidence="7">
    <location>
        <position position="240"/>
    </location>
    <ligand>
        <name>Zn(2+)</name>
        <dbReference type="ChEBI" id="CHEBI:29105"/>
    </ligand>
</feature>
<dbReference type="CDD" id="cd01296">
    <property type="entry name" value="Imidazolone-5PH"/>
    <property type="match status" value="1"/>
</dbReference>
<evidence type="ECO:0000256" key="4">
    <source>
        <dbReference type="ARBA" id="ARBA00022808"/>
    </source>
</evidence>
<name>A0A9X1WD25_9VIBR</name>
<feature type="binding site" evidence="7">
    <location>
        <position position="317"/>
    </location>
    <ligand>
        <name>N-formimidoyl-L-glutamate</name>
        <dbReference type="ChEBI" id="CHEBI:58928"/>
    </ligand>
</feature>
<reference evidence="9" key="1">
    <citation type="submission" date="2021-11" db="EMBL/GenBank/DDBJ databases">
        <title>Vibrio ZSDE26 sp. nov. and Vibrio ZSDZ34 sp. nov., isolated from coastal seawater in Qingdao.</title>
        <authorList>
            <person name="Zhang P."/>
        </authorList>
    </citation>
    <scope>NUCLEOTIDE SEQUENCE</scope>
    <source>
        <strain evidence="9">ZSDZ34</strain>
    </source>
</reference>
<dbReference type="FunFam" id="3.20.20.140:FF:000007">
    <property type="entry name" value="Imidazolonepropionase"/>
    <property type="match status" value="1"/>
</dbReference>
<keyword evidence="7" id="KW-0963">Cytoplasm</keyword>
<dbReference type="GO" id="GO:0019556">
    <property type="term" value="P:L-histidine catabolic process to glutamate and formamide"/>
    <property type="evidence" value="ECO:0007669"/>
    <property type="project" value="UniProtKB-UniRule"/>
</dbReference>
<dbReference type="InterPro" id="IPR032466">
    <property type="entry name" value="Metal_Hydrolase"/>
</dbReference>
<feature type="domain" description="Amidohydrolase-related" evidence="8">
    <location>
        <begin position="62"/>
        <end position="381"/>
    </location>
</feature>
<organism evidence="9 10">
    <name type="scientific">Vibrio gelatinilyticus</name>
    <dbReference type="NCBI Taxonomy" id="2893468"/>
    <lineage>
        <taxon>Bacteria</taxon>
        <taxon>Pseudomonadati</taxon>
        <taxon>Pseudomonadota</taxon>
        <taxon>Gammaproteobacteria</taxon>
        <taxon>Vibrionales</taxon>
        <taxon>Vibrionaceae</taxon>
        <taxon>Vibrio</taxon>
    </lineage>
</organism>
<evidence type="ECO:0000256" key="5">
    <source>
        <dbReference type="ARBA" id="ARBA00022833"/>
    </source>
</evidence>
<feature type="binding site" evidence="7">
    <location>
        <position position="72"/>
    </location>
    <ligand>
        <name>Zn(2+)</name>
        <dbReference type="ChEBI" id="CHEBI:29105"/>
    </ligand>
</feature>
<accession>A0A9X1WD25</accession>
<comment type="subcellular location">
    <subcellularLocation>
        <location evidence="7">Cytoplasm</location>
    </subcellularLocation>
</comment>
<feature type="binding site" evidence="7">
    <location>
        <position position="320"/>
    </location>
    <ligand>
        <name>4-imidazolone-5-propanoate</name>
        <dbReference type="ChEBI" id="CHEBI:77893"/>
    </ligand>
</feature>
<keyword evidence="10" id="KW-1185">Reference proteome</keyword>
<feature type="binding site" evidence="7">
    <location>
        <position position="175"/>
    </location>
    <ligand>
        <name>4-imidazolone-5-propanoate</name>
        <dbReference type="ChEBI" id="CHEBI:77893"/>
    </ligand>
</feature>
<dbReference type="AlphaFoldDB" id="A0A9X1WD25"/>
<keyword evidence="6 7" id="KW-0408">Iron</keyword>
<dbReference type="InterPro" id="IPR011059">
    <property type="entry name" value="Metal-dep_hydrolase_composite"/>
</dbReference>
<evidence type="ECO:0000256" key="7">
    <source>
        <dbReference type="HAMAP-Rule" id="MF_00372"/>
    </source>
</evidence>